<keyword evidence="7" id="KW-1185">Reference proteome</keyword>
<gene>
    <name evidence="6" type="ORF">DICVIV_00824</name>
</gene>
<comment type="catalytic activity">
    <reaction evidence="1">
        <text>3-hydroxy-2-methylpropanoyl-CoA + H2O = 3-hydroxy-2-methylpropanoate + CoA + H(+)</text>
        <dbReference type="Rhea" id="RHEA:20888"/>
        <dbReference type="ChEBI" id="CHEBI:11805"/>
        <dbReference type="ChEBI" id="CHEBI:15377"/>
        <dbReference type="ChEBI" id="CHEBI:15378"/>
        <dbReference type="ChEBI" id="CHEBI:57287"/>
        <dbReference type="ChEBI" id="CHEBI:57340"/>
        <dbReference type="EC" id="3.1.2.4"/>
    </reaction>
</comment>
<dbReference type="InterPro" id="IPR045004">
    <property type="entry name" value="ECH_dom"/>
</dbReference>
<name>A0A0D8Y896_DICVI</name>
<dbReference type="OrthoDB" id="448450at2759"/>
<reference evidence="6 7" key="1">
    <citation type="submission" date="2013-11" db="EMBL/GenBank/DDBJ databases">
        <title>Draft genome of the bovine lungworm Dictyocaulus viviparus.</title>
        <authorList>
            <person name="Mitreva M."/>
        </authorList>
    </citation>
    <scope>NUCLEOTIDE SEQUENCE [LARGE SCALE GENOMIC DNA]</scope>
    <source>
        <strain evidence="6 7">HannoverDv2000</strain>
    </source>
</reference>
<keyword evidence="6" id="KW-0413">Isomerase</keyword>
<evidence type="ECO:0000313" key="6">
    <source>
        <dbReference type="EMBL" id="KJH52955.1"/>
    </source>
</evidence>
<dbReference type="STRING" id="29172.A0A0D8Y896"/>
<dbReference type="AlphaFoldDB" id="A0A0D8Y896"/>
<evidence type="ECO:0000256" key="2">
    <source>
        <dbReference type="ARBA" id="ARBA00005254"/>
    </source>
</evidence>
<evidence type="ECO:0000256" key="3">
    <source>
        <dbReference type="ARBA" id="ARBA00011915"/>
    </source>
</evidence>
<evidence type="ECO:0000259" key="5">
    <source>
        <dbReference type="Pfam" id="PF16113"/>
    </source>
</evidence>
<comment type="similarity">
    <text evidence="2 4">Belongs to the enoyl-CoA hydratase/isomerase family.</text>
</comment>
<evidence type="ECO:0000256" key="1">
    <source>
        <dbReference type="ARBA" id="ARBA00001709"/>
    </source>
</evidence>
<reference evidence="7" key="2">
    <citation type="journal article" date="2016" name="Sci. Rep.">
        <title>Dictyocaulus viviparus genome, variome and transcriptome elucidate lungworm biology and support future intervention.</title>
        <authorList>
            <person name="McNulty S.N."/>
            <person name="Strube C."/>
            <person name="Rosa B.A."/>
            <person name="Martin J.C."/>
            <person name="Tyagi R."/>
            <person name="Choi Y.J."/>
            <person name="Wang Q."/>
            <person name="Hallsworth Pepin K."/>
            <person name="Zhang X."/>
            <person name="Ozersky P."/>
            <person name="Wilson R.K."/>
            <person name="Sternberg P.W."/>
            <person name="Gasser R.B."/>
            <person name="Mitreva M."/>
        </authorList>
    </citation>
    <scope>NUCLEOTIDE SEQUENCE [LARGE SCALE GENOMIC DNA]</scope>
    <source>
        <strain evidence="7">HannoverDv2000</strain>
    </source>
</reference>
<dbReference type="InterPro" id="IPR018376">
    <property type="entry name" value="Enoyl-CoA_hyd/isom_CS"/>
</dbReference>
<proteinExistence type="inferred from homology"/>
<dbReference type="Pfam" id="PF16113">
    <property type="entry name" value="ECH_2"/>
    <property type="match status" value="1"/>
</dbReference>
<dbReference type="SUPFAM" id="SSF52096">
    <property type="entry name" value="ClpP/crotonase"/>
    <property type="match status" value="1"/>
</dbReference>
<dbReference type="InterPro" id="IPR029045">
    <property type="entry name" value="ClpP/crotonase-like_dom_sf"/>
</dbReference>
<evidence type="ECO:0000313" key="7">
    <source>
        <dbReference type="Proteomes" id="UP000053766"/>
    </source>
</evidence>
<dbReference type="Pfam" id="PF00378">
    <property type="entry name" value="ECH_1"/>
    <property type="match status" value="1"/>
</dbReference>
<sequence length="271" mass="28999">MWFQELFSKVIVNVSQSYPETPLSKHICLQLSSQLAEILKKWPGGQINITAAGDVARLKLNRPEKSNCLSGEMMLQLGEKVKELANLSSCAVLVIEGTGPSFCSGADLGLIDQVSVARLHGHCLGGATEIASSCDLRVAHKDAKVCQFNSSIGFLQSRMGIVPSWGGAAYLDSIIGRSAALRVMTTAPILTAVDAKSIGYVDVLYDTEDDFEKFVSSMTKNGADVCKAQKAMLNAYKHGGDPNAVIRSVWGSDAQKAAIIKQMSAVMDKKG</sequence>
<dbReference type="EMBL" id="KN716157">
    <property type="protein sequence ID" value="KJH52955.1"/>
    <property type="molecule type" value="Genomic_DNA"/>
</dbReference>
<accession>A0A0D8Y896</accession>
<dbReference type="PANTHER" id="PTHR43802:SF1">
    <property type="entry name" value="IP11341P-RELATED"/>
    <property type="match status" value="1"/>
</dbReference>
<feature type="domain" description="Enoyl-CoA hydratase/isomerase" evidence="5">
    <location>
        <begin position="56"/>
        <end position="108"/>
    </location>
</feature>
<dbReference type="GO" id="GO:0016853">
    <property type="term" value="F:isomerase activity"/>
    <property type="evidence" value="ECO:0007669"/>
    <property type="project" value="UniProtKB-KW"/>
</dbReference>
<dbReference type="PROSITE" id="PS00166">
    <property type="entry name" value="ENOYL_COA_HYDRATASE"/>
    <property type="match status" value="1"/>
</dbReference>
<dbReference type="InterPro" id="IPR001753">
    <property type="entry name" value="Enoyl-CoA_hydra/iso"/>
</dbReference>
<dbReference type="GO" id="GO:0003860">
    <property type="term" value="F:3-hydroxyisobutyryl-CoA hydrolase activity"/>
    <property type="evidence" value="ECO:0007669"/>
    <property type="project" value="UniProtKB-EC"/>
</dbReference>
<dbReference type="EC" id="3.1.2.4" evidence="3"/>
<dbReference type="CDD" id="cd06558">
    <property type="entry name" value="crotonase-like"/>
    <property type="match status" value="1"/>
</dbReference>
<dbReference type="Gene3D" id="3.90.226.10">
    <property type="entry name" value="2-enoyl-CoA Hydratase, Chain A, domain 1"/>
    <property type="match status" value="2"/>
</dbReference>
<protein>
    <recommendedName>
        <fullName evidence="3">3-hydroxyisobutyryl-CoA hydrolase</fullName>
        <ecNumber evidence="3">3.1.2.4</ecNumber>
    </recommendedName>
</protein>
<dbReference type="Proteomes" id="UP000053766">
    <property type="component" value="Unassembled WGS sequence"/>
</dbReference>
<evidence type="ECO:0000256" key="4">
    <source>
        <dbReference type="RuleBase" id="RU003707"/>
    </source>
</evidence>
<organism evidence="6 7">
    <name type="scientific">Dictyocaulus viviparus</name>
    <name type="common">Bovine lungworm</name>
    <dbReference type="NCBI Taxonomy" id="29172"/>
    <lineage>
        <taxon>Eukaryota</taxon>
        <taxon>Metazoa</taxon>
        <taxon>Ecdysozoa</taxon>
        <taxon>Nematoda</taxon>
        <taxon>Chromadorea</taxon>
        <taxon>Rhabditida</taxon>
        <taxon>Rhabditina</taxon>
        <taxon>Rhabditomorpha</taxon>
        <taxon>Strongyloidea</taxon>
        <taxon>Metastrongylidae</taxon>
        <taxon>Dictyocaulus</taxon>
    </lineage>
</organism>
<dbReference type="PANTHER" id="PTHR43802">
    <property type="entry name" value="ENOYL-COA HYDRATASE"/>
    <property type="match status" value="1"/>
</dbReference>